<name>A0A9E2BJ37_PSYF1</name>
<accession>A0A9E2BJ37</accession>
<protein>
    <recommendedName>
        <fullName evidence="2">Thiamine-binding protein domain-containing protein</fullName>
    </recommendedName>
</protein>
<dbReference type="NCBIfam" id="TIGR00106">
    <property type="entry name" value="MTH1187 family thiamine-binding protein"/>
    <property type="match status" value="1"/>
</dbReference>
<organism evidence="3 4">
    <name type="scientific">Psychracetigena formicireducens</name>
    <dbReference type="NCBI Taxonomy" id="2986056"/>
    <lineage>
        <taxon>Bacteria</taxon>
        <taxon>Bacillati</taxon>
        <taxon>Candidatus Lithacetigenota</taxon>
        <taxon>Candidatus Psychracetigena</taxon>
    </lineage>
</organism>
<evidence type="ECO:0000256" key="1">
    <source>
        <dbReference type="ARBA" id="ARBA00010272"/>
    </source>
</evidence>
<feature type="domain" description="Thiamine-binding protein" evidence="2">
    <location>
        <begin position="6"/>
        <end position="97"/>
    </location>
</feature>
<gene>
    <name evidence="3" type="ORF">DDT42_01065</name>
</gene>
<evidence type="ECO:0000313" key="4">
    <source>
        <dbReference type="Proteomes" id="UP000811545"/>
    </source>
</evidence>
<dbReference type="EMBL" id="QLTW01000059">
    <property type="protein sequence ID" value="MBT9145195.1"/>
    <property type="molecule type" value="Genomic_DNA"/>
</dbReference>
<dbReference type="SUPFAM" id="SSF89957">
    <property type="entry name" value="MTH1187/YkoF-like"/>
    <property type="match status" value="1"/>
</dbReference>
<dbReference type="GO" id="GO:0005829">
    <property type="term" value="C:cytosol"/>
    <property type="evidence" value="ECO:0007669"/>
    <property type="project" value="TreeGrafter"/>
</dbReference>
<sequence>MNKIIAEVSIIPLGLGTSLSSLVAEGVKVLKECGLKYQLTSMGTIIEGSWGEVMDTIQKMHEKMFESGALRVSTSLKIDDRRDGREVSMERKVIAVEEKLS</sequence>
<comment type="similarity">
    <text evidence="1">Belongs to the UPF0045 family.</text>
</comment>
<dbReference type="InterPro" id="IPR051614">
    <property type="entry name" value="UPF0045_domain"/>
</dbReference>
<dbReference type="AlphaFoldDB" id="A0A9E2BJ37"/>
<proteinExistence type="inferred from homology"/>
<dbReference type="InterPro" id="IPR002767">
    <property type="entry name" value="Thiamine_BP"/>
</dbReference>
<dbReference type="InterPro" id="IPR029756">
    <property type="entry name" value="MTH1187/YkoF-like"/>
</dbReference>
<dbReference type="Gene3D" id="3.30.70.930">
    <property type="match status" value="1"/>
</dbReference>
<dbReference type="Proteomes" id="UP000811545">
    <property type="component" value="Unassembled WGS sequence"/>
</dbReference>
<reference evidence="3 4" key="1">
    <citation type="journal article" date="2021" name="bioRxiv">
        <title>Unique metabolic strategies in Hadean analogues reveal hints for primordial physiology.</title>
        <authorList>
            <person name="Nobu M.K."/>
            <person name="Nakai R."/>
            <person name="Tamazawa S."/>
            <person name="Mori H."/>
            <person name="Toyoda A."/>
            <person name="Ijiri A."/>
            <person name="Suzuki S."/>
            <person name="Kurokawa K."/>
            <person name="Kamagata Y."/>
            <person name="Tamaki H."/>
        </authorList>
    </citation>
    <scope>NUCLEOTIDE SEQUENCE [LARGE SCALE GENOMIC DNA]</scope>
    <source>
        <strain evidence="3">BS525</strain>
    </source>
</reference>
<dbReference type="PANTHER" id="PTHR33777:SF1">
    <property type="entry name" value="UPF0045 PROTEIN ECM15"/>
    <property type="match status" value="1"/>
</dbReference>
<dbReference type="Pfam" id="PF01910">
    <property type="entry name" value="Thiamine_BP"/>
    <property type="match status" value="1"/>
</dbReference>
<evidence type="ECO:0000313" key="3">
    <source>
        <dbReference type="EMBL" id="MBT9145195.1"/>
    </source>
</evidence>
<evidence type="ECO:0000259" key="2">
    <source>
        <dbReference type="Pfam" id="PF01910"/>
    </source>
</evidence>
<comment type="caution">
    <text evidence="3">The sequence shown here is derived from an EMBL/GenBank/DDBJ whole genome shotgun (WGS) entry which is preliminary data.</text>
</comment>
<dbReference type="PANTHER" id="PTHR33777">
    <property type="entry name" value="UPF0045 PROTEIN ECM15"/>
    <property type="match status" value="1"/>
</dbReference>